<dbReference type="Proteomes" id="UP000198736">
    <property type="component" value="Unassembled WGS sequence"/>
</dbReference>
<sequence>MKRTQYRIQPQTREALARRLAEELEKEPSIRFSYLHGSVLDSDTVHDVDVGLYLREPEAATSAATVVDLSNRLTALVGMPVDVRLLNEAPLSFVYHVLRGRLLVCRDEECLTETLEDVARRYLDLAPLLRQGTKDAFAA</sequence>
<dbReference type="Gene3D" id="3.30.460.10">
    <property type="entry name" value="Beta Polymerase, domain 2"/>
    <property type="match status" value="1"/>
</dbReference>
<dbReference type="RefSeq" id="WP_090895548.1">
    <property type="nucleotide sequence ID" value="NZ_CZPZ01000007.1"/>
</dbReference>
<dbReference type="InterPro" id="IPR041633">
    <property type="entry name" value="Polbeta"/>
</dbReference>
<evidence type="ECO:0000259" key="1">
    <source>
        <dbReference type="Pfam" id="PF18765"/>
    </source>
</evidence>
<name>A0A0S4LDV5_9BACT</name>
<dbReference type="Pfam" id="PF18765">
    <property type="entry name" value="Polbeta"/>
    <property type="match status" value="1"/>
</dbReference>
<proteinExistence type="predicted"/>
<dbReference type="PANTHER" id="PTHR43852">
    <property type="entry name" value="NUCLEOTIDYLTRANSFERASE"/>
    <property type="match status" value="1"/>
</dbReference>
<protein>
    <submittedName>
        <fullName evidence="2">Putative DNA polymerase, beta-like region</fullName>
    </submittedName>
</protein>
<dbReference type="STRING" id="1742973.COMA2_150101"/>
<organism evidence="2 3">
    <name type="scientific">Candidatus Nitrospira nitrificans</name>
    <dbReference type="NCBI Taxonomy" id="1742973"/>
    <lineage>
        <taxon>Bacteria</taxon>
        <taxon>Pseudomonadati</taxon>
        <taxon>Nitrospirota</taxon>
        <taxon>Nitrospiria</taxon>
        <taxon>Nitrospirales</taxon>
        <taxon>Nitrospiraceae</taxon>
        <taxon>Nitrospira</taxon>
    </lineage>
</organism>
<dbReference type="InterPro" id="IPR052930">
    <property type="entry name" value="TA_antitoxin_MntA"/>
</dbReference>
<feature type="domain" description="Polymerase beta nucleotidyltransferase" evidence="1">
    <location>
        <begin position="20"/>
        <end position="109"/>
    </location>
</feature>
<dbReference type="EMBL" id="CZPZ01000007">
    <property type="protein sequence ID" value="CUS34102.1"/>
    <property type="molecule type" value="Genomic_DNA"/>
</dbReference>
<evidence type="ECO:0000313" key="3">
    <source>
        <dbReference type="Proteomes" id="UP000198736"/>
    </source>
</evidence>
<dbReference type="PANTHER" id="PTHR43852:SF3">
    <property type="entry name" value="NUCLEOTIDYLTRANSFERASE"/>
    <property type="match status" value="1"/>
</dbReference>
<keyword evidence="3" id="KW-1185">Reference proteome</keyword>
<reference evidence="3" key="1">
    <citation type="submission" date="2015-10" db="EMBL/GenBank/DDBJ databases">
        <authorList>
            <person name="Luecker S."/>
            <person name="Luecker S."/>
        </authorList>
    </citation>
    <scope>NUCLEOTIDE SEQUENCE [LARGE SCALE GENOMIC DNA]</scope>
</reference>
<gene>
    <name evidence="2" type="ORF">COMA2_150101</name>
</gene>
<dbReference type="InterPro" id="IPR043519">
    <property type="entry name" value="NT_sf"/>
</dbReference>
<dbReference type="AlphaFoldDB" id="A0A0S4LDV5"/>
<dbReference type="OrthoDB" id="5521377at2"/>
<dbReference type="SUPFAM" id="SSF81301">
    <property type="entry name" value="Nucleotidyltransferase"/>
    <property type="match status" value="1"/>
</dbReference>
<accession>A0A0S4LDV5</accession>
<evidence type="ECO:0000313" key="2">
    <source>
        <dbReference type="EMBL" id="CUS34102.1"/>
    </source>
</evidence>